<dbReference type="PROSITE" id="PS51257">
    <property type="entry name" value="PROKAR_LIPOPROTEIN"/>
    <property type="match status" value="1"/>
</dbReference>
<protein>
    <recommendedName>
        <fullName evidence="3">DUF2846 domain-containing protein</fullName>
    </recommendedName>
</protein>
<sequence>MKQYFIKLFKQSVLCFILFLVFSCGLKSIPSEYTFIKNGFEKVELDNLGNGKVLIYNGADILHKIDNTSRINIWINDKPLGQLKASEYVIIDLKKDTYKFKVQHLDVVNMRSMDEVEIDEKTKVIKIKPNVTSNKLRVTNELPKNFDKFKYALKR</sequence>
<name>A0ABS8MBC9_9FLAO</name>
<dbReference type="RefSeq" id="WP_230034344.1">
    <property type="nucleotide sequence ID" value="NZ_JAJJMM010000001.1"/>
</dbReference>
<comment type="caution">
    <text evidence="1">The sequence shown here is derived from an EMBL/GenBank/DDBJ whole genome shotgun (WGS) entry which is preliminary data.</text>
</comment>
<gene>
    <name evidence="1" type="ORF">LNP81_06440</name>
</gene>
<accession>A0ABS8MBC9</accession>
<evidence type="ECO:0008006" key="3">
    <source>
        <dbReference type="Google" id="ProtNLM"/>
    </source>
</evidence>
<evidence type="ECO:0000313" key="2">
    <source>
        <dbReference type="Proteomes" id="UP001430679"/>
    </source>
</evidence>
<dbReference type="EMBL" id="JAJJMM010000001">
    <property type="protein sequence ID" value="MCC9062628.1"/>
    <property type="molecule type" value="Genomic_DNA"/>
</dbReference>
<dbReference type="Proteomes" id="UP001430679">
    <property type="component" value="Unassembled WGS sequence"/>
</dbReference>
<proteinExistence type="predicted"/>
<reference evidence="1" key="1">
    <citation type="submission" date="2021-11" db="EMBL/GenBank/DDBJ databases">
        <title>Description of novel Flavobacterium species.</title>
        <authorList>
            <person name="Saticioglu I.B."/>
            <person name="Ay H."/>
            <person name="Altun S."/>
            <person name="Duman M."/>
        </authorList>
    </citation>
    <scope>NUCLEOTIDE SEQUENCE</scope>
    <source>
        <strain evidence="1">F-30</strain>
    </source>
</reference>
<keyword evidence="2" id="KW-1185">Reference proteome</keyword>
<evidence type="ECO:0000313" key="1">
    <source>
        <dbReference type="EMBL" id="MCC9062628.1"/>
    </source>
</evidence>
<organism evidence="1 2">
    <name type="scientific">Flavobacterium piscisymbiosum</name>
    <dbReference type="NCBI Taxonomy" id="2893753"/>
    <lineage>
        <taxon>Bacteria</taxon>
        <taxon>Pseudomonadati</taxon>
        <taxon>Bacteroidota</taxon>
        <taxon>Flavobacteriia</taxon>
        <taxon>Flavobacteriales</taxon>
        <taxon>Flavobacteriaceae</taxon>
        <taxon>Flavobacterium</taxon>
    </lineage>
</organism>